<comment type="catalytic activity">
    <reaction evidence="2">
        <text>2 GTP = 3',3'-c-di-GMP + 2 diphosphate</text>
        <dbReference type="Rhea" id="RHEA:24898"/>
        <dbReference type="ChEBI" id="CHEBI:33019"/>
        <dbReference type="ChEBI" id="CHEBI:37565"/>
        <dbReference type="ChEBI" id="CHEBI:58805"/>
        <dbReference type="EC" id="2.7.7.65"/>
    </reaction>
</comment>
<evidence type="ECO:0000256" key="3">
    <source>
        <dbReference type="SAM" id="Coils"/>
    </source>
</evidence>
<dbReference type="GO" id="GO:0052621">
    <property type="term" value="F:diguanylate cyclase activity"/>
    <property type="evidence" value="ECO:0007669"/>
    <property type="project" value="UniProtKB-EC"/>
</dbReference>
<evidence type="ECO:0000256" key="2">
    <source>
        <dbReference type="ARBA" id="ARBA00034247"/>
    </source>
</evidence>
<dbReference type="InterPro" id="IPR029787">
    <property type="entry name" value="Nucleotide_cyclase"/>
</dbReference>
<dbReference type="EMBL" id="JANFAV010000028">
    <property type="protein sequence ID" value="MCW6537673.1"/>
    <property type="molecule type" value="Genomic_DNA"/>
</dbReference>
<dbReference type="InterPro" id="IPR000160">
    <property type="entry name" value="GGDEF_dom"/>
</dbReference>
<dbReference type="InterPro" id="IPR043128">
    <property type="entry name" value="Rev_trsase/Diguanyl_cyclase"/>
</dbReference>
<feature type="domain" description="GGDEF" evidence="4">
    <location>
        <begin position="191"/>
        <end position="326"/>
    </location>
</feature>
<evidence type="ECO:0000313" key="5">
    <source>
        <dbReference type="EMBL" id="MCW6537673.1"/>
    </source>
</evidence>
<reference evidence="5" key="1">
    <citation type="submission" date="2022-06" db="EMBL/GenBank/DDBJ databases">
        <title>Sphingomonas sp. nov. isolated from rhizosphere soil of tomato.</title>
        <authorList>
            <person name="Dong H."/>
            <person name="Gao R."/>
        </authorList>
    </citation>
    <scope>NUCLEOTIDE SEQUENCE</scope>
    <source>
        <strain evidence="5">MMSM24</strain>
    </source>
</reference>
<evidence type="ECO:0000256" key="1">
    <source>
        <dbReference type="ARBA" id="ARBA00012528"/>
    </source>
</evidence>
<proteinExistence type="predicted"/>
<dbReference type="CDD" id="cd01949">
    <property type="entry name" value="GGDEF"/>
    <property type="match status" value="1"/>
</dbReference>
<dbReference type="AlphaFoldDB" id="A0AA41ZKP3"/>
<dbReference type="NCBIfam" id="TIGR00254">
    <property type="entry name" value="GGDEF"/>
    <property type="match status" value="1"/>
</dbReference>
<keyword evidence="3" id="KW-0175">Coiled coil</keyword>
<dbReference type="PANTHER" id="PTHR45138:SF9">
    <property type="entry name" value="DIGUANYLATE CYCLASE DGCM-RELATED"/>
    <property type="match status" value="1"/>
</dbReference>
<dbReference type="SUPFAM" id="SSF55073">
    <property type="entry name" value="Nucleotide cyclase"/>
    <property type="match status" value="1"/>
</dbReference>
<dbReference type="Pfam" id="PF00990">
    <property type="entry name" value="GGDEF"/>
    <property type="match status" value="1"/>
</dbReference>
<sequence length="326" mass="36022">MDPKDISFDAMNFLKQQRLTPIPQNYVLAYFLKQGDDTALARAVDEITDGGVRMSQAQADNIFSKYIGALGKQGNEEVGDRAHDLTRHHVIRLAEIANNAAGSTGTFNRELAAGYEKLDNVADTPFGVIISQMIERSLRAEQELASAARQVESLRQELETARHDANIDALTGLANRRAIEAYLETLAQKAESFLIAICDIDRFKSINDRYGHAVGDRVLKTVATSLSESCAPHKVGRWGGEEFVVLLEGLALEAGVDLLDGARRRLGQRHFKLRETDEPMGSITFSAGVALVTRGDRDHRAAQIRADDALYRAKDDGRDQVRSERD</sequence>
<organism evidence="5 6">
    <name type="scientific">Sphingomonas lycopersici</name>
    <dbReference type="NCBI Taxonomy" id="2951807"/>
    <lineage>
        <taxon>Bacteria</taxon>
        <taxon>Pseudomonadati</taxon>
        <taxon>Pseudomonadota</taxon>
        <taxon>Alphaproteobacteria</taxon>
        <taxon>Sphingomonadales</taxon>
        <taxon>Sphingomonadaceae</taxon>
        <taxon>Sphingomonas</taxon>
    </lineage>
</organism>
<dbReference type="InterPro" id="IPR050469">
    <property type="entry name" value="Diguanylate_Cyclase"/>
</dbReference>
<dbReference type="PANTHER" id="PTHR45138">
    <property type="entry name" value="REGULATORY COMPONENTS OF SENSORY TRANSDUCTION SYSTEM"/>
    <property type="match status" value="1"/>
</dbReference>
<protein>
    <recommendedName>
        <fullName evidence="1">diguanylate cyclase</fullName>
        <ecNumber evidence="1">2.7.7.65</ecNumber>
    </recommendedName>
</protein>
<dbReference type="SMART" id="SM00267">
    <property type="entry name" value="GGDEF"/>
    <property type="match status" value="1"/>
</dbReference>
<gene>
    <name evidence="5" type="ORF">NEE01_23105</name>
</gene>
<keyword evidence="6" id="KW-1185">Reference proteome</keyword>
<dbReference type="PROSITE" id="PS50887">
    <property type="entry name" value="GGDEF"/>
    <property type="match status" value="1"/>
</dbReference>
<comment type="caution">
    <text evidence="5">The sequence shown here is derived from an EMBL/GenBank/DDBJ whole genome shotgun (WGS) entry which is preliminary data.</text>
</comment>
<evidence type="ECO:0000259" key="4">
    <source>
        <dbReference type="PROSITE" id="PS50887"/>
    </source>
</evidence>
<feature type="coiled-coil region" evidence="3">
    <location>
        <begin position="130"/>
        <end position="164"/>
    </location>
</feature>
<dbReference type="Gene3D" id="3.30.70.270">
    <property type="match status" value="1"/>
</dbReference>
<dbReference type="Proteomes" id="UP001165565">
    <property type="component" value="Unassembled WGS sequence"/>
</dbReference>
<dbReference type="EC" id="2.7.7.65" evidence="1"/>
<dbReference type="FunFam" id="3.30.70.270:FF:000001">
    <property type="entry name" value="Diguanylate cyclase domain protein"/>
    <property type="match status" value="1"/>
</dbReference>
<dbReference type="RefSeq" id="WP_265271847.1">
    <property type="nucleotide sequence ID" value="NZ_JANFAV010000028.1"/>
</dbReference>
<name>A0AA41ZKP3_9SPHN</name>
<evidence type="ECO:0000313" key="6">
    <source>
        <dbReference type="Proteomes" id="UP001165565"/>
    </source>
</evidence>
<accession>A0AA41ZKP3</accession>